<dbReference type="SMART" id="SM00842">
    <property type="entry name" value="FtsA"/>
    <property type="match status" value="1"/>
</dbReference>
<dbReference type="InterPro" id="IPR020823">
    <property type="entry name" value="Cell_div_FtsA"/>
</dbReference>
<dbReference type="AlphaFoldDB" id="A0A485MA34"/>
<dbReference type="GO" id="GO:0009898">
    <property type="term" value="C:cytoplasmic side of plasma membrane"/>
    <property type="evidence" value="ECO:0007669"/>
    <property type="project" value="TreeGrafter"/>
</dbReference>
<name>A0A485MA34_9ZZZZ</name>
<dbReference type="PANTHER" id="PTHR32432:SF4">
    <property type="entry name" value="CELL DIVISION PROTEIN FTSA"/>
    <property type="match status" value="1"/>
</dbReference>
<dbReference type="Pfam" id="PF14450">
    <property type="entry name" value="FtsA"/>
    <property type="match status" value="2"/>
</dbReference>
<keyword evidence="2 6" id="KW-0132">Cell division</keyword>
<keyword evidence="3" id="KW-0472">Membrane</keyword>
<dbReference type="PIRSF" id="PIRSF003101">
    <property type="entry name" value="FtsA"/>
    <property type="match status" value="1"/>
</dbReference>
<accession>A0A485MA34</accession>
<dbReference type="SUPFAM" id="SSF53067">
    <property type="entry name" value="Actin-like ATPase domain"/>
    <property type="match status" value="2"/>
</dbReference>
<dbReference type="InterPro" id="IPR043129">
    <property type="entry name" value="ATPase_NBD"/>
</dbReference>
<dbReference type="Gene3D" id="3.30.1490.110">
    <property type="match status" value="1"/>
</dbReference>
<evidence type="ECO:0000256" key="4">
    <source>
        <dbReference type="ARBA" id="ARBA00023306"/>
    </source>
</evidence>
<proteinExistence type="inferred from homology"/>
<reference evidence="6" key="1">
    <citation type="submission" date="2019-03" db="EMBL/GenBank/DDBJ databases">
        <authorList>
            <person name="Hao L."/>
        </authorList>
    </citation>
    <scope>NUCLEOTIDE SEQUENCE</scope>
</reference>
<evidence type="ECO:0000259" key="5">
    <source>
        <dbReference type="SMART" id="SM00842"/>
    </source>
</evidence>
<dbReference type="EMBL" id="CAADRM010000130">
    <property type="protein sequence ID" value="VFU17232.1"/>
    <property type="molecule type" value="Genomic_DNA"/>
</dbReference>
<dbReference type="HAMAP" id="MF_02033">
    <property type="entry name" value="FtsA"/>
    <property type="match status" value="1"/>
</dbReference>
<dbReference type="PANTHER" id="PTHR32432">
    <property type="entry name" value="CELL DIVISION PROTEIN FTSA-RELATED"/>
    <property type="match status" value="1"/>
</dbReference>
<keyword evidence="1" id="KW-1003">Cell membrane</keyword>
<feature type="domain" description="SHS2" evidence="5">
    <location>
        <begin position="8"/>
        <end position="194"/>
    </location>
</feature>
<sequence>MAARDRIIVGLDIGTTKICCIITELKENGDLEVIGFGISESKGLRRGLVVNMEHTVEAIGCAVEDAERMAGIRVDEVFTGIAGGHIQGITTSAVISVKGEDITPADKKRVVDQAREFAKPVGVEVIHVLPQEFCVDDISGISDPVGMAGSKLQAHVHIVTGSISAVSNITKCAQKAGLGLQDIVLQQIASAAAILTPDEMQLGVILMDIGGGTTDIALFSEGAIRHTAVLALGGDHITNDIAVGIRTPISEAERLKIKYGHAIAARVSSDEQIEVPSIGGDTINTVPRRVLAEIIESRVEELFKLAYTEIRNTGLAETMSAGLVLTGGASSLEGVAQLAESIMHLPVRVGYPRGIKGLVELVNSPAYATAVGLCIYGASKPSNGFKAKKGTSMFERVLDRMIRWFKEVF</sequence>
<protein>
    <submittedName>
        <fullName evidence="6">Cell division protein FtsA</fullName>
    </submittedName>
</protein>
<dbReference type="NCBIfam" id="TIGR01174">
    <property type="entry name" value="ftsA"/>
    <property type="match status" value="1"/>
</dbReference>
<gene>
    <name evidence="6" type="primary">ftsA</name>
    <name evidence="6" type="ORF">SCFA_640008</name>
</gene>
<keyword evidence="4" id="KW-0131">Cell cycle</keyword>
<dbReference type="Gene3D" id="3.30.420.40">
    <property type="match status" value="2"/>
</dbReference>
<dbReference type="InterPro" id="IPR050696">
    <property type="entry name" value="FtsA/MreB"/>
</dbReference>
<evidence type="ECO:0000313" key="6">
    <source>
        <dbReference type="EMBL" id="VFU17232.1"/>
    </source>
</evidence>
<evidence type="ECO:0000256" key="3">
    <source>
        <dbReference type="ARBA" id="ARBA00023136"/>
    </source>
</evidence>
<evidence type="ECO:0000256" key="2">
    <source>
        <dbReference type="ARBA" id="ARBA00022618"/>
    </source>
</evidence>
<dbReference type="CDD" id="cd24048">
    <property type="entry name" value="ASKHA_NBD_FtsA"/>
    <property type="match status" value="1"/>
</dbReference>
<dbReference type="Pfam" id="PF02491">
    <property type="entry name" value="SHS2_FTSA"/>
    <property type="match status" value="1"/>
</dbReference>
<dbReference type="GO" id="GO:0032153">
    <property type="term" value="C:cell division site"/>
    <property type="evidence" value="ECO:0007669"/>
    <property type="project" value="TreeGrafter"/>
</dbReference>
<dbReference type="InterPro" id="IPR003494">
    <property type="entry name" value="SHS2_FtsA"/>
</dbReference>
<evidence type="ECO:0000256" key="1">
    <source>
        <dbReference type="ARBA" id="ARBA00022475"/>
    </source>
</evidence>
<dbReference type="GO" id="GO:0051301">
    <property type="term" value="P:cell division"/>
    <property type="evidence" value="ECO:0007669"/>
    <property type="project" value="UniProtKB-KW"/>
</dbReference>
<organism evidence="6">
    <name type="scientific">anaerobic digester metagenome</name>
    <dbReference type="NCBI Taxonomy" id="1263854"/>
    <lineage>
        <taxon>unclassified sequences</taxon>
        <taxon>metagenomes</taxon>
        <taxon>ecological metagenomes</taxon>
    </lineage>
</organism>